<evidence type="ECO:0000256" key="2">
    <source>
        <dbReference type="ARBA" id="ARBA00022946"/>
    </source>
</evidence>
<organism evidence="4 5">
    <name type="scientific">Lolium multiflorum</name>
    <name type="common">Italian ryegrass</name>
    <name type="synonym">Lolium perenne subsp. multiflorum</name>
    <dbReference type="NCBI Taxonomy" id="4521"/>
    <lineage>
        <taxon>Eukaryota</taxon>
        <taxon>Viridiplantae</taxon>
        <taxon>Streptophyta</taxon>
        <taxon>Embryophyta</taxon>
        <taxon>Tracheophyta</taxon>
        <taxon>Spermatophyta</taxon>
        <taxon>Magnoliopsida</taxon>
        <taxon>Liliopsida</taxon>
        <taxon>Poales</taxon>
        <taxon>Poaceae</taxon>
        <taxon>BOP clade</taxon>
        <taxon>Pooideae</taxon>
        <taxon>Poodae</taxon>
        <taxon>Poeae</taxon>
        <taxon>Poeae Chloroplast Group 2 (Poeae type)</taxon>
        <taxon>Loliodinae</taxon>
        <taxon>Loliinae</taxon>
        <taxon>Lolium</taxon>
    </lineage>
</organism>
<feature type="repeat" description="PPR" evidence="3">
    <location>
        <begin position="257"/>
        <end position="287"/>
    </location>
</feature>
<dbReference type="AlphaFoldDB" id="A0AAD8U152"/>
<dbReference type="FunFam" id="1.25.40.10:FF:000158">
    <property type="entry name" value="pentatricopeptide repeat-containing protein At2g33680"/>
    <property type="match status" value="1"/>
</dbReference>
<evidence type="ECO:0000256" key="1">
    <source>
        <dbReference type="ARBA" id="ARBA00022737"/>
    </source>
</evidence>
<sequence>MSIARRSPSPTSPPNSGLLGALHCSISGGQAATAVSLLPTLSRAGLRPPFPLLCSLARLLLLRRAAPSFPTLAGRLLLYIRLAGLKHLVASSTPLANQLLSLHLLLGRPRDARRLFARMPQPTVYSYNAMLTGYAHLALAAPAADLFAAMPHRDLTSYNAAMLALASGGQMREGVALYSELRHTSPPLGYNHQTFSALLVACASLMDGELAEQLHAHLSLLGFLSDINISSALIDVYRKCGRITDAHRLFDEMPAKDMRMWTSVVCGYAEDGQLTAARRLFDQMQEKSILSWNALMEGYVRQGQAVEALNIFQQLIKDGFHPDQFTFSSALSACAAIGSIARGKQIHGRLLQTGFDPNVIILTSLIEMYSKCGYLAGARQIFDLTCQDRRDIALWNAMLSALCHHGHGQEAVGLFVQMIREKLKPDAISFLLVLTVCSHCGLVDEGMNFFELMSKRYRIVPGEDHHACMVDLISCSSRSCDEVVEWIRSSPFGSSKQALETLVGKCAINGNAELMSKVEERLAELDSPK</sequence>
<dbReference type="InterPro" id="IPR002885">
    <property type="entry name" value="PPR_rpt"/>
</dbReference>
<evidence type="ECO:0000313" key="4">
    <source>
        <dbReference type="EMBL" id="KAK1696053.1"/>
    </source>
</evidence>
<dbReference type="GO" id="GO:0009451">
    <property type="term" value="P:RNA modification"/>
    <property type="evidence" value="ECO:0007669"/>
    <property type="project" value="InterPro"/>
</dbReference>
<accession>A0AAD8U152</accession>
<evidence type="ECO:0000313" key="5">
    <source>
        <dbReference type="Proteomes" id="UP001231189"/>
    </source>
</evidence>
<dbReference type="Proteomes" id="UP001231189">
    <property type="component" value="Unassembled WGS sequence"/>
</dbReference>
<dbReference type="PANTHER" id="PTHR47926:SF465">
    <property type="entry name" value="PENTATRICOPEPTIDE REPEAT (PPR-LIKE) SUPERFAMILY PROTEIN"/>
    <property type="match status" value="1"/>
</dbReference>
<dbReference type="InterPro" id="IPR011990">
    <property type="entry name" value="TPR-like_helical_dom_sf"/>
</dbReference>
<name>A0AAD8U152_LOLMU</name>
<feature type="repeat" description="PPR" evidence="3">
    <location>
        <begin position="288"/>
        <end position="322"/>
    </location>
</feature>
<evidence type="ECO:0000256" key="3">
    <source>
        <dbReference type="PROSITE-ProRule" id="PRU00708"/>
    </source>
</evidence>
<dbReference type="PROSITE" id="PS51375">
    <property type="entry name" value="PPR"/>
    <property type="match status" value="4"/>
</dbReference>
<evidence type="ECO:0008006" key="6">
    <source>
        <dbReference type="Google" id="ProtNLM"/>
    </source>
</evidence>
<dbReference type="GO" id="GO:0099402">
    <property type="term" value="P:plant organ development"/>
    <property type="evidence" value="ECO:0007669"/>
    <property type="project" value="UniProtKB-ARBA"/>
</dbReference>
<dbReference type="Pfam" id="PF01535">
    <property type="entry name" value="PPR"/>
    <property type="match status" value="3"/>
</dbReference>
<dbReference type="Pfam" id="PF13041">
    <property type="entry name" value="PPR_2"/>
    <property type="match status" value="2"/>
</dbReference>
<keyword evidence="5" id="KW-1185">Reference proteome</keyword>
<feature type="repeat" description="PPR" evidence="3">
    <location>
        <begin position="391"/>
        <end position="425"/>
    </location>
</feature>
<protein>
    <recommendedName>
        <fullName evidence="6">Pentatricopeptide repeat-containing protein</fullName>
    </recommendedName>
</protein>
<reference evidence="4" key="1">
    <citation type="submission" date="2023-07" db="EMBL/GenBank/DDBJ databases">
        <title>A chromosome-level genome assembly of Lolium multiflorum.</title>
        <authorList>
            <person name="Chen Y."/>
            <person name="Copetti D."/>
            <person name="Kolliker R."/>
            <person name="Studer B."/>
        </authorList>
    </citation>
    <scope>NUCLEOTIDE SEQUENCE</scope>
    <source>
        <strain evidence="4">02402/16</strain>
        <tissue evidence="4">Leaf</tissue>
    </source>
</reference>
<keyword evidence="1" id="KW-0677">Repeat</keyword>
<gene>
    <name evidence="4" type="ORF">QYE76_012750</name>
</gene>
<dbReference type="InterPro" id="IPR046960">
    <property type="entry name" value="PPR_At4g14850-like_plant"/>
</dbReference>
<dbReference type="PANTHER" id="PTHR47926">
    <property type="entry name" value="PENTATRICOPEPTIDE REPEAT-CONTAINING PROTEIN"/>
    <property type="match status" value="1"/>
</dbReference>
<feature type="repeat" description="PPR" evidence="3">
    <location>
        <begin position="323"/>
        <end position="357"/>
    </location>
</feature>
<comment type="caution">
    <text evidence="4">The sequence shown here is derived from an EMBL/GenBank/DDBJ whole genome shotgun (WGS) entry which is preliminary data.</text>
</comment>
<dbReference type="Gene3D" id="1.25.40.10">
    <property type="entry name" value="Tetratricopeptide repeat domain"/>
    <property type="match status" value="3"/>
</dbReference>
<dbReference type="GO" id="GO:0003723">
    <property type="term" value="F:RNA binding"/>
    <property type="evidence" value="ECO:0007669"/>
    <property type="project" value="InterPro"/>
</dbReference>
<keyword evidence="2" id="KW-0809">Transit peptide</keyword>
<dbReference type="EMBL" id="JAUUTY010000001">
    <property type="protein sequence ID" value="KAK1696053.1"/>
    <property type="molecule type" value="Genomic_DNA"/>
</dbReference>
<dbReference type="SUPFAM" id="SSF48452">
    <property type="entry name" value="TPR-like"/>
    <property type="match status" value="1"/>
</dbReference>
<dbReference type="NCBIfam" id="TIGR00756">
    <property type="entry name" value="PPR"/>
    <property type="match status" value="4"/>
</dbReference>
<proteinExistence type="predicted"/>